<gene>
    <name evidence="2" type="ORF">CBW42_06535</name>
</gene>
<dbReference type="GO" id="GO:0003677">
    <property type="term" value="F:DNA binding"/>
    <property type="evidence" value="ECO:0007669"/>
    <property type="project" value="InterPro"/>
</dbReference>
<evidence type="ECO:0000259" key="1">
    <source>
        <dbReference type="Pfam" id="PF13443"/>
    </source>
</evidence>
<dbReference type="Pfam" id="PF13443">
    <property type="entry name" value="HTH_26"/>
    <property type="match status" value="1"/>
</dbReference>
<dbReference type="CDD" id="cd00093">
    <property type="entry name" value="HTH_XRE"/>
    <property type="match status" value="1"/>
</dbReference>
<protein>
    <submittedName>
        <fullName evidence="2">Transcriptional regulator</fullName>
    </submittedName>
</protein>
<dbReference type="InterPro" id="IPR010982">
    <property type="entry name" value="Lambda_DNA-bd_dom_sf"/>
</dbReference>
<accession>A0A252F3W8</accession>
<dbReference type="EMBL" id="NHOC01000005">
    <property type="protein sequence ID" value="OUM20483.1"/>
    <property type="molecule type" value="Genomic_DNA"/>
</dbReference>
<dbReference type="SUPFAM" id="SSF47413">
    <property type="entry name" value="lambda repressor-like DNA-binding domains"/>
    <property type="match status" value="1"/>
</dbReference>
<organism evidence="2 3">
    <name type="scientific">Butyricicoccus porcorum</name>
    <dbReference type="NCBI Taxonomy" id="1945634"/>
    <lineage>
        <taxon>Bacteria</taxon>
        <taxon>Bacillati</taxon>
        <taxon>Bacillota</taxon>
        <taxon>Clostridia</taxon>
        <taxon>Eubacteriales</taxon>
        <taxon>Butyricicoccaceae</taxon>
        <taxon>Butyricicoccus</taxon>
    </lineage>
</organism>
<dbReference type="AlphaFoldDB" id="A0A252F3W8"/>
<dbReference type="Gene3D" id="1.10.260.40">
    <property type="entry name" value="lambda repressor-like DNA-binding domains"/>
    <property type="match status" value="1"/>
</dbReference>
<reference evidence="2 3" key="1">
    <citation type="submission" date="2017-05" db="EMBL/GenBank/DDBJ databases">
        <title>Butyricicoccus porcorum sp. nov. a butyrate-producing bacterium from the swine intestinal tract.</title>
        <authorList>
            <person name="Trachsel J."/>
            <person name="Humphrey S."/>
            <person name="Allen H.K."/>
        </authorList>
    </citation>
    <scope>NUCLEOTIDE SEQUENCE [LARGE SCALE GENOMIC DNA]</scope>
    <source>
        <strain evidence="2">BB10</strain>
    </source>
</reference>
<evidence type="ECO:0000313" key="3">
    <source>
        <dbReference type="Proteomes" id="UP000194903"/>
    </source>
</evidence>
<dbReference type="OrthoDB" id="9805309at2"/>
<keyword evidence="3" id="KW-1185">Reference proteome</keyword>
<evidence type="ECO:0000313" key="2">
    <source>
        <dbReference type="EMBL" id="OUM20483.1"/>
    </source>
</evidence>
<feature type="domain" description="HTH cro/C1-type" evidence="1">
    <location>
        <begin position="18"/>
        <end position="78"/>
    </location>
</feature>
<comment type="caution">
    <text evidence="2">The sequence shown here is derived from an EMBL/GenBank/DDBJ whole genome shotgun (WGS) entry which is preliminary data.</text>
</comment>
<dbReference type="RefSeq" id="WP_087018941.1">
    <property type="nucleotide sequence ID" value="NZ_CP178353.1"/>
</dbReference>
<proteinExistence type="predicted"/>
<dbReference type="InterPro" id="IPR001387">
    <property type="entry name" value="Cro/C1-type_HTH"/>
</dbReference>
<name>A0A252F3W8_9FIRM</name>
<dbReference type="Proteomes" id="UP000194903">
    <property type="component" value="Unassembled WGS sequence"/>
</dbReference>
<sequence length="86" mass="10034">MNHEELPLDTDYGKLTFRIEQILKERGISKNQVCKALDIPRANFNRYCRDEFQRLDAGLICKLCWYLDIGVGELIEYVRPKDAAAQ</sequence>